<evidence type="ECO:0000256" key="2">
    <source>
        <dbReference type="ARBA" id="ARBA00023277"/>
    </source>
</evidence>
<dbReference type="SUPFAM" id="SSF53743">
    <property type="entry name" value="FucI/AraA N-terminal and middle domains"/>
    <property type="match status" value="1"/>
</dbReference>
<dbReference type="EMBL" id="CP006868">
    <property type="protein sequence ID" value="UXD22105.1"/>
    <property type="molecule type" value="Genomic_DNA"/>
</dbReference>
<accession>A0A977KAJ7</accession>
<dbReference type="Proteomes" id="UP001063698">
    <property type="component" value="Chromosome"/>
</dbReference>
<keyword evidence="1" id="KW-0413">Isomerase</keyword>
<dbReference type="PANTHER" id="PTHR36120:SF2">
    <property type="entry name" value="FUCOSE ISOMERASE"/>
    <property type="match status" value="1"/>
</dbReference>
<dbReference type="GO" id="GO:0016861">
    <property type="term" value="F:intramolecular oxidoreductase activity, interconverting aldoses and ketoses"/>
    <property type="evidence" value="ECO:0007669"/>
    <property type="project" value="InterPro"/>
</dbReference>
<dbReference type="AlphaFoldDB" id="A0A977KAJ7"/>
<dbReference type="KEGG" id="ipc:IPA_01675"/>
<dbReference type="GO" id="GO:0005996">
    <property type="term" value="P:monosaccharide metabolic process"/>
    <property type="evidence" value="ECO:0007669"/>
    <property type="project" value="InterPro"/>
</dbReference>
<evidence type="ECO:0000313" key="3">
    <source>
        <dbReference type="EMBL" id="UXD22105.1"/>
    </source>
</evidence>
<dbReference type="InterPro" id="IPR009015">
    <property type="entry name" value="Fucose_isomerase_N/cen_sf"/>
</dbReference>
<dbReference type="PANTHER" id="PTHR36120">
    <property type="entry name" value="FUCOSE ISOMERASE"/>
    <property type="match status" value="1"/>
</dbReference>
<protein>
    <recommendedName>
        <fullName evidence="5">L-fucose isomerase</fullName>
    </recommendedName>
</protein>
<dbReference type="GO" id="GO:0005737">
    <property type="term" value="C:cytoplasm"/>
    <property type="evidence" value="ECO:0007669"/>
    <property type="project" value="InterPro"/>
</dbReference>
<organism evidence="3 4">
    <name type="scientific">Ignicoccus pacificus DSM 13166</name>
    <dbReference type="NCBI Taxonomy" id="940294"/>
    <lineage>
        <taxon>Archaea</taxon>
        <taxon>Thermoproteota</taxon>
        <taxon>Thermoprotei</taxon>
        <taxon>Desulfurococcales</taxon>
        <taxon>Desulfurococcaceae</taxon>
        <taxon>Ignicoccus</taxon>
    </lineage>
</organism>
<evidence type="ECO:0008006" key="5">
    <source>
        <dbReference type="Google" id="ProtNLM"/>
    </source>
</evidence>
<gene>
    <name evidence="3" type="ORF">IPA_01675</name>
</gene>
<keyword evidence="4" id="KW-1185">Reference proteome</keyword>
<evidence type="ECO:0000313" key="4">
    <source>
        <dbReference type="Proteomes" id="UP001063698"/>
    </source>
</evidence>
<sequence length="375" mass="40740">MVSEVSVTTGEVLEGTTRYTGESERLCDEVMIIHVMTGGTEHKVIELYQSCKPKALFITAFPKRNSLPAALEALQGLEKGGLYLVKSDEDLQKVRVMAKRAERFVNSKSVLIGGVAPWLVEVPSRERLEEVFGIRVIDVSIDELITSFENSKVEEDTIKSIKAGASKVEVKDEDLVNALKLRNALEKVIDLVGAKSLAINCFELIKHLGVTPCLPLALLNSANIPSACEGDLLALSGMILSYIAFGKVGGVFNVVDLQRGRVLLAHCTAPLTMLDDYSLVPHYETGAPVAVQGRILPGRDLIALRLSKGLKEAQVWIGKSTVGPRADACRTQVWMEANVNPRGNHRVLVDSSDTRALRAALGAFGIKPPDELYLA</sequence>
<evidence type="ECO:0000256" key="1">
    <source>
        <dbReference type="ARBA" id="ARBA00023235"/>
    </source>
</evidence>
<proteinExistence type="predicted"/>
<name>A0A977KAJ7_9CREN</name>
<reference evidence="3" key="1">
    <citation type="submission" date="2013-11" db="EMBL/GenBank/DDBJ databases">
        <title>Comparative genomics of Ignicoccus.</title>
        <authorList>
            <person name="Podar M."/>
        </authorList>
    </citation>
    <scope>NUCLEOTIDE SEQUENCE</scope>
    <source>
        <strain evidence="3">DSM 13166</strain>
    </source>
</reference>
<keyword evidence="2" id="KW-0119">Carbohydrate metabolism</keyword>